<dbReference type="InterPro" id="IPR003692">
    <property type="entry name" value="Hydantoinase_B"/>
</dbReference>
<evidence type="ECO:0000313" key="3">
    <source>
        <dbReference type="Proteomes" id="UP000285961"/>
    </source>
</evidence>
<dbReference type="InterPro" id="IPR045079">
    <property type="entry name" value="Oxoprolinase-like"/>
</dbReference>
<gene>
    <name evidence="2" type="ORF">C4532_05580</name>
</gene>
<feature type="domain" description="Hydantoinase B/oxoprolinase" evidence="1">
    <location>
        <begin position="3"/>
        <end position="518"/>
    </location>
</feature>
<dbReference type="PANTHER" id="PTHR11365:SF23">
    <property type="entry name" value="HYPOTHETICAL 5-OXOPROLINASE (EUROFUNG)-RELATED"/>
    <property type="match status" value="1"/>
</dbReference>
<evidence type="ECO:0000259" key="1">
    <source>
        <dbReference type="Pfam" id="PF02538"/>
    </source>
</evidence>
<dbReference type="PANTHER" id="PTHR11365">
    <property type="entry name" value="5-OXOPROLINASE RELATED"/>
    <property type="match status" value="1"/>
</dbReference>
<dbReference type="GO" id="GO:0006749">
    <property type="term" value="P:glutathione metabolic process"/>
    <property type="evidence" value="ECO:0007669"/>
    <property type="project" value="TreeGrafter"/>
</dbReference>
<name>A0A419F2P1_9BACT</name>
<protein>
    <submittedName>
        <fullName evidence="2">Hydantoinase B/oxoprolinase family protein</fullName>
    </submittedName>
</protein>
<organism evidence="2 3">
    <name type="scientific">Candidatus Abyssobacteria bacterium SURF_17</name>
    <dbReference type="NCBI Taxonomy" id="2093361"/>
    <lineage>
        <taxon>Bacteria</taxon>
        <taxon>Pseudomonadati</taxon>
        <taxon>Candidatus Hydrogenedentota</taxon>
        <taxon>Candidatus Abyssobacteria</taxon>
    </lineage>
</organism>
<dbReference type="AlphaFoldDB" id="A0A419F2P1"/>
<proteinExistence type="predicted"/>
<evidence type="ECO:0000313" key="2">
    <source>
        <dbReference type="EMBL" id="RJP72749.1"/>
    </source>
</evidence>
<dbReference type="Pfam" id="PF02538">
    <property type="entry name" value="Hydantoinase_B"/>
    <property type="match status" value="1"/>
</dbReference>
<dbReference type="Proteomes" id="UP000285961">
    <property type="component" value="Unassembled WGS sequence"/>
</dbReference>
<dbReference type="EMBL" id="QZKI01000040">
    <property type="protein sequence ID" value="RJP72749.1"/>
    <property type="molecule type" value="Genomic_DNA"/>
</dbReference>
<comment type="caution">
    <text evidence="2">The sequence shown here is derived from an EMBL/GenBank/DDBJ whole genome shotgun (WGS) entry which is preliminary data.</text>
</comment>
<dbReference type="GO" id="GO:0005829">
    <property type="term" value="C:cytosol"/>
    <property type="evidence" value="ECO:0007669"/>
    <property type="project" value="TreeGrafter"/>
</dbReference>
<dbReference type="GO" id="GO:0017168">
    <property type="term" value="F:5-oxoprolinase (ATP-hydrolyzing) activity"/>
    <property type="evidence" value="ECO:0007669"/>
    <property type="project" value="TreeGrafter"/>
</dbReference>
<accession>A0A419F2P1</accession>
<sequence>MVDPITLEIFKNLFASVAEEMGVVLQRTGFSPNIKERLDFSCAVFDKDGEMVAQAAHIPVHLGSMPLSVKSAVENVHMERGDTVILNDPYRGGTHLPDITMVSPVFLGEERPSFYVANRAHHADVGGYMPSSMPLSTSIFQEGVIIPPVKLVSSGNLQKDILSFFLANVRTPVEREGDVSAQLAACETGARRLSEMRDRYGLADLTAHAAALQDYAETLMRQCIGAIPDSTYWFEDFMDDDGAGNEAIPIRVTITIEGDTAVVDFNGTGAQVKGCVNAVFAITLSCVFYVFRCLAAGEMPSNAGCMRPIRVVTPPGSLVNATAPAAVAGGNVETSQRIVDVLLGALSKALPQRIPAASCGSMNNVSIGGYDAIRDRPFAYYETLAGGMGARPDKQGLDAVHTHMTNTMNTPIEVIESAYPLKILCYNIRRGSGGKGLHKGGDGLERQYELLCDASVSILSERRRFAAYGLSEGSGGKRGENSVFRNGAWHMLPPKANLDCRRGERLRILTPGGGGYGRQA</sequence>
<reference evidence="2 3" key="1">
    <citation type="journal article" date="2017" name="ISME J.">
        <title>Energy and carbon metabolisms in a deep terrestrial subsurface fluid microbial community.</title>
        <authorList>
            <person name="Momper L."/>
            <person name="Jungbluth S.P."/>
            <person name="Lee M.D."/>
            <person name="Amend J.P."/>
        </authorList>
    </citation>
    <scope>NUCLEOTIDE SEQUENCE [LARGE SCALE GENOMIC DNA]</scope>
    <source>
        <strain evidence="2">SURF_17</strain>
    </source>
</reference>